<feature type="compositionally biased region" description="Low complexity" evidence="1">
    <location>
        <begin position="384"/>
        <end position="400"/>
    </location>
</feature>
<feature type="compositionally biased region" description="Low complexity" evidence="1">
    <location>
        <begin position="423"/>
        <end position="449"/>
    </location>
</feature>
<protein>
    <submittedName>
        <fullName evidence="3">Uncharacterized protein</fullName>
    </submittedName>
</protein>
<comment type="caution">
    <text evidence="3">The sequence shown here is derived from an EMBL/GenBank/DDBJ whole genome shotgun (WGS) entry which is preliminary data.</text>
</comment>
<dbReference type="EMBL" id="JAEVFJ010000003">
    <property type="protein sequence ID" value="KAH8106082.1"/>
    <property type="molecule type" value="Genomic_DNA"/>
</dbReference>
<evidence type="ECO:0000256" key="1">
    <source>
        <dbReference type="SAM" id="MobiDB-lite"/>
    </source>
</evidence>
<feature type="region of interest" description="Disordered" evidence="1">
    <location>
        <begin position="71"/>
        <end position="177"/>
    </location>
</feature>
<evidence type="ECO:0000256" key="2">
    <source>
        <dbReference type="SAM" id="Phobius"/>
    </source>
</evidence>
<keyword evidence="2" id="KW-0472">Membrane</keyword>
<dbReference type="AlphaFoldDB" id="A0A8K0UYD2"/>
<gene>
    <name evidence="3" type="ORF">BXZ70DRAFT_415374</name>
</gene>
<proteinExistence type="predicted"/>
<name>A0A8K0UYD2_9AGAR</name>
<evidence type="ECO:0000313" key="3">
    <source>
        <dbReference type="EMBL" id="KAH8106082.1"/>
    </source>
</evidence>
<feature type="compositionally biased region" description="Low complexity" evidence="1">
    <location>
        <begin position="104"/>
        <end position="177"/>
    </location>
</feature>
<evidence type="ECO:0000313" key="4">
    <source>
        <dbReference type="Proteomes" id="UP000813824"/>
    </source>
</evidence>
<organism evidence="3 4">
    <name type="scientific">Cristinia sonorae</name>
    <dbReference type="NCBI Taxonomy" id="1940300"/>
    <lineage>
        <taxon>Eukaryota</taxon>
        <taxon>Fungi</taxon>
        <taxon>Dikarya</taxon>
        <taxon>Basidiomycota</taxon>
        <taxon>Agaricomycotina</taxon>
        <taxon>Agaricomycetes</taxon>
        <taxon>Agaricomycetidae</taxon>
        <taxon>Agaricales</taxon>
        <taxon>Pleurotineae</taxon>
        <taxon>Stephanosporaceae</taxon>
        <taxon>Cristinia</taxon>
    </lineage>
</organism>
<feature type="compositionally biased region" description="Polar residues" evidence="1">
    <location>
        <begin position="77"/>
        <end position="93"/>
    </location>
</feature>
<dbReference type="Proteomes" id="UP000813824">
    <property type="component" value="Unassembled WGS sequence"/>
</dbReference>
<feature type="region of interest" description="Disordered" evidence="1">
    <location>
        <begin position="486"/>
        <end position="509"/>
    </location>
</feature>
<reference evidence="3" key="1">
    <citation type="journal article" date="2021" name="New Phytol.">
        <title>Evolutionary innovations through gain and loss of genes in the ectomycorrhizal Boletales.</title>
        <authorList>
            <person name="Wu G."/>
            <person name="Miyauchi S."/>
            <person name="Morin E."/>
            <person name="Kuo A."/>
            <person name="Drula E."/>
            <person name="Varga T."/>
            <person name="Kohler A."/>
            <person name="Feng B."/>
            <person name="Cao Y."/>
            <person name="Lipzen A."/>
            <person name="Daum C."/>
            <person name="Hundley H."/>
            <person name="Pangilinan J."/>
            <person name="Johnson J."/>
            <person name="Barry K."/>
            <person name="LaButti K."/>
            <person name="Ng V."/>
            <person name="Ahrendt S."/>
            <person name="Min B."/>
            <person name="Choi I.G."/>
            <person name="Park H."/>
            <person name="Plett J.M."/>
            <person name="Magnuson J."/>
            <person name="Spatafora J.W."/>
            <person name="Nagy L.G."/>
            <person name="Henrissat B."/>
            <person name="Grigoriev I.V."/>
            <person name="Yang Z.L."/>
            <person name="Xu J."/>
            <person name="Martin F.M."/>
        </authorList>
    </citation>
    <scope>NUCLEOTIDE SEQUENCE</scope>
    <source>
        <strain evidence="3">KKN 215</strain>
    </source>
</reference>
<dbReference type="OrthoDB" id="2693038at2759"/>
<feature type="transmembrane region" description="Helical" evidence="2">
    <location>
        <begin position="194"/>
        <end position="218"/>
    </location>
</feature>
<accession>A0A8K0UYD2</accession>
<sequence length="509" mass="52157">MDTLSFVRRLDEFVKRQAPRDDVDLGVSALKSLLRAGSDARIPSFVRPVIDDDEDDDDDTLGSLADQLGIGGLTSLIPGSTPTRGITLPSATIPNLPLTPPSRTPEASQTATSTTSTSTSTSASSASSSSSIISEASSTESSPSPSSTDAASVESATSTSSPTVTSTSTVSNATATPPPVVAAASKSFIENKALSIPVITLSSIAFLILLTVLATWAVRRRRRRDLENIVGDFSTTDLVGPGDVEKGSGRGYTGGQGSGMSGPGDGVIPNRPAPTVNQNMYGRPNPSLYTVSARSAYPAYGHPANHPNGQVAQVGYGQFPAGTGPPGPHQTTSPILDNPFDDPNAVYAPDRFVLPDQDPNVPSLGQGSRGHRKPPPPALDVQVPAQQSPPSAASSHSSASYNGQPMQLPSGMNSGNPPPPINPAMIALPLSAGSSKSQSSSPTQPKSSSRQNTMSNSPVTPSSGYAIALPYLPAAAPLALSDDLVAAPAQSPPPTSTSGKTRQLKVVNI</sequence>
<feature type="region of interest" description="Disordered" evidence="1">
    <location>
        <begin position="301"/>
        <end position="465"/>
    </location>
</feature>
<feature type="compositionally biased region" description="Polar residues" evidence="1">
    <location>
        <begin position="450"/>
        <end position="463"/>
    </location>
</feature>
<keyword evidence="4" id="KW-1185">Reference proteome</keyword>
<keyword evidence="2" id="KW-0812">Transmembrane</keyword>
<keyword evidence="2" id="KW-1133">Transmembrane helix</keyword>